<dbReference type="EMBL" id="JAHESD010000011">
    <property type="protein sequence ID" value="MBT1703084.1"/>
    <property type="molecule type" value="Genomic_DNA"/>
</dbReference>
<dbReference type="Pfam" id="PF08713">
    <property type="entry name" value="DNA_alkylation"/>
    <property type="match status" value="1"/>
</dbReference>
<organism evidence="1 2">
    <name type="scientific">Chryseosolibacter indicus</name>
    <dbReference type="NCBI Taxonomy" id="2782351"/>
    <lineage>
        <taxon>Bacteria</taxon>
        <taxon>Pseudomonadati</taxon>
        <taxon>Bacteroidota</taxon>
        <taxon>Cytophagia</taxon>
        <taxon>Cytophagales</taxon>
        <taxon>Chryseotaleaceae</taxon>
        <taxon>Chryseosolibacter</taxon>
    </lineage>
</organism>
<protein>
    <submittedName>
        <fullName evidence="1">DNA alkylation repair protein</fullName>
    </submittedName>
</protein>
<gene>
    <name evidence="1" type="ORF">KK060_07325</name>
</gene>
<dbReference type="InterPro" id="IPR016024">
    <property type="entry name" value="ARM-type_fold"/>
</dbReference>
<keyword evidence="2" id="KW-1185">Reference proteome</keyword>
<evidence type="ECO:0000313" key="1">
    <source>
        <dbReference type="EMBL" id="MBT1703084.1"/>
    </source>
</evidence>
<dbReference type="Proteomes" id="UP000772618">
    <property type="component" value="Unassembled WGS sequence"/>
</dbReference>
<dbReference type="InterPro" id="IPR021133">
    <property type="entry name" value="HEAT_type_2"/>
</dbReference>
<dbReference type="InterPro" id="IPR014825">
    <property type="entry name" value="DNA_alkylation"/>
</dbReference>
<reference evidence="1 2" key="1">
    <citation type="submission" date="2021-05" db="EMBL/GenBank/DDBJ databases">
        <title>A Polyphasic approach of four new species of the genus Ohtaekwangia: Ohtaekwangia histidinii sp. nov., Ohtaekwangia cretensis sp. nov., Ohtaekwangia indiensis sp. nov., Ohtaekwangia reichenbachii sp. nov. from diverse environment.</title>
        <authorList>
            <person name="Octaviana S."/>
        </authorList>
    </citation>
    <scope>NUCLEOTIDE SEQUENCE [LARGE SCALE GENOMIC DNA]</scope>
    <source>
        <strain evidence="1 2">PWU20</strain>
    </source>
</reference>
<dbReference type="Gene3D" id="1.25.40.290">
    <property type="entry name" value="ARM repeat domains"/>
    <property type="match status" value="1"/>
</dbReference>
<evidence type="ECO:0000313" key="2">
    <source>
        <dbReference type="Proteomes" id="UP000772618"/>
    </source>
</evidence>
<comment type="caution">
    <text evidence="1">The sequence shown here is derived from an EMBL/GenBank/DDBJ whole genome shotgun (WGS) entry which is preliminary data.</text>
</comment>
<dbReference type="RefSeq" id="WP_254153047.1">
    <property type="nucleotide sequence ID" value="NZ_JAHESD010000011.1"/>
</dbReference>
<proteinExistence type="predicted"/>
<name>A0ABS5VQM8_9BACT</name>
<accession>A0ABS5VQM8</accession>
<dbReference type="SUPFAM" id="SSF48371">
    <property type="entry name" value="ARM repeat"/>
    <property type="match status" value="1"/>
</dbReference>
<dbReference type="PROSITE" id="PS50077">
    <property type="entry name" value="HEAT_REPEAT"/>
    <property type="match status" value="1"/>
</dbReference>
<sequence>MAEPLKYMYNPHFFETLCPVIKKVIPDFNCNEFIFGIFNTTWPDLELKQRVRHIAVTLHHFLPEDFKKAAKILVNLSKALREGAFREQSFQAIFLADYIEVHGLNHPQESLDAMEEITKLVSAEFAIRHFIIRYPEKTMERMLQWSKNEHPSVRRLSSEGCRPRLPWAIALQDFKKDPTPILPILENLKQDTSDYVRRSVANNLNDIAKDHPEVVLEIVKRWQGTHPDTDKIIKHGCRTLLKKGHINALVLHGFNPKYKADIKSLNLSKKKVKIGDTLDFGFDFTNKEKQTSNFRLEYTIDFVTSSGKRSPKIFKIAENSFEPGKTVTIRRKQSFKDLTTRRHFKGKHMLSIVANGKKLASAEFMIC</sequence>